<feature type="compositionally biased region" description="Low complexity" evidence="1">
    <location>
        <begin position="557"/>
        <end position="568"/>
    </location>
</feature>
<reference evidence="2 3" key="1">
    <citation type="journal article" date="2021" name="Sci. Rep.">
        <title>Genome sequencing of the multicellular alga Astrephomene provides insights into convergent evolution of germ-soma differentiation.</title>
        <authorList>
            <person name="Yamashita S."/>
            <person name="Yamamoto K."/>
            <person name="Matsuzaki R."/>
            <person name="Suzuki S."/>
            <person name="Yamaguchi H."/>
            <person name="Hirooka S."/>
            <person name="Minakuchi Y."/>
            <person name="Miyagishima S."/>
            <person name="Kawachi M."/>
            <person name="Toyoda A."/>
            <person name="Nozaki H."/>
        </authorList>
    </citation>
    <scope>NUCLEOTIDE SEQUENCE [LARGE SCALE GENOMIC DNA]</scope>
    <source>
        <strain evidence="2 3">NIES-4017</strain>
    </source>
</reference>
<protein>
    <submittedName>
        <fullName evidence="2">Uncharacterized protein</fullName>
    </submittedName>
</protein>
<feature type="compositionally biased region" description="Polar residues" evidence="1">
    <location>
        <begin position="310"/>
        <end position="322"/>
    </location>
</feature>
<dbReference type="EMBL" id="BMAR01000008">
    <property type="protein sequence ID" value="GFR44684.1"/>
    <property type="molecule type" value="Genomic_DNA"/>
</dbReference>
<organism evidence="2 3">
    <name type="scientific">Astrephomene gubernaculifera</name>
    <dbReference type="NCBI Taxonomy" id="47775"/>
    <lineage>
        <taxon>Eukaryota</taxon>
        <taxon>Viridiplantae</taxon>
        <taxon>Chlorophyta</taxon>
        <taxon>core chlorophytes</taxon>
        <taxon>Chlorophyceae</taxon>
        <taxon>CS clade</taxon>
        <taxon>Chlamydomonadales</taxon>
        <taxon>Astrephomenaceae</taxon>
        <taxon>Astrephomene</taxon>
    </lineage>
</organism>
<feature type="compositionally biased region" description="Gly residues" evidence="1">
    <location>
        <begin position="461"/>
        <end position="479"/>
    </location>
</feature>
<feature type="compositionally biased region" description="Polar residues" evidence="1">
    <location>
        <begin position="163"/>
        <end position="173"/>
    </location>
</feature>
<evidence type="ECO:0000313" key="3">
    <source>
        <dbReference type="Proteomes" id="UP001054857"/>
    </source>
</evidence>
<feature type="compositionally biased region" description="Gly residues" evidence="1">
    <location>
        <begin position="378"/>
        <end position="391"/>
    </location>
</feature>
<feature type="region of interest" description="Disordered" evidence="1">
    <location>
        <begin position="1"/>
        <end position="357"/>
    </location>
</feature>
<feature type="region of interest" description="Disordered" evidence="1">
    <location>
        <begin position="536"/>
        <end position="568"/>
    </location>
</feature>
<proteinExistence type="predicted"/>
<name>A0AAD3DMN2_9CHLO</name>
<feature type="compositionally biased region" description="Gly residues" evidence="1">
    <location>
        <begin position="330"/>
        <end position="356"/>
    </location>
</feature>
<feature type="compositionally biased region" description="Polar residues" evidence="1">
    <location>
        <begin position="194"/>
        <end position="213"/>
    </location>
</feature>
<keyword evidence="3" id="KW-1185">Reference proteome</keyword>
<dbReference type="AlphaFoldDB" id="A0AAD3DMN2"/>
<feature type="compositionally biased region" description="Low complexity" evidence="1">
    <location>
        <begin position="285"/>
        <end position="298"/>
    </location>
</feature>
<feature type="compositionally biased region" description="Pro residues" evidence="1">
    <location>
        <begin position="252"/>
        <end position="263"/>
    </location>
</feature>
<feature type="region of interest" description="Disordered" evidence="1">
    <location>
        <begin position="370"/>
        <end position="501"/>
    </location>
</feature>
<sequence>MGCGSSKGAAEVTPTALRELEPEPGTEFTPENKPRQPEQSDDQVKVKESREVAKRVDNIVKSSGVSAFDDDGDAKQDTTATPVVVRAVAAQPPPPSTPPVSAYKSPAEKSQSMRNNFITQPPGPTAEEALDSPYFPEQVTLDVGSCSGGAVPSPTQPLALVPSASSRTPSSRNPLPAPLTVEPQQRPQPDDDSTSGATALQPSTSLQPATSLQPFEAPPESASTSPMPTASSARHQHALQPLPESPQLPQQLPDPRPPPPLPQQPTQSRPHSGRQGPALLPPPAAAQEEAAAAAQAAAAPPPPAADDPWSSLQSQYRIRQQSGIEAEPGRPGGGGGGGGSGGGGIRGSARGRGGALRGIAESSGEMLVLGADDDDFYSGGGVGRGGGGGSVSMGLNSTGRSGGRGAGPLTKPGSQPKKGGWGTGQMARAGELMLGEDDWLETDRPPPGVGAGAAAQQQGGFKAGSYGGGGYGGGGGGEDAGNEEDDEVPAPQLVKKQGAKDDVQFEDIEDVDTLLEDELEQKQGISNKDLASKLAAYEAQFGDDDDQDAPPPRKGPKAPAGGPRTWTH</sequence>
<gene>
    <name evidence="2" type="ORF">Agub_g5981</name>
</gene>
<evidence type="ECO:0000313" key="2">
    <source>
        <dbReference type="EMBL" id="GFR44684.1"/>
    </source>
</evidence>
<dbReference type="Proteomes" id="UP001054857">
    <property type="component" value="Unassembled WGS sequence"/>
</dbReference>
<evidence type="ECO:0000256" key="1">
    <source>
        <dbReference type="SAM" id="MobiDB-lite"/>
    </source>
</evidence>
<feature type="compositionally biased region" description="Polar residues" evidence="1">
    <location>
        <begin position="108"/>
        <end position="119"/>
    </location>
</feature>
<accession>A0AAD3DMN2</accession>
<feature type="compositionally biased region" description="Low complexity" evidence="1">
    <location>
        <begin position="78"/>
        <end position="90"/>
    </location>
</feature>
<comment type="caution">
    <text evidence="2">The sequence shown here is derived from an EMBL/GenBank/DDBJ whole genome shotgun (WGS) entry which is preliminary data.</text>
</comment>
<feature type="compositionally biased region" description="Low complexity" evidence="1">
    <location>
        <begin position="218"/>
        <end position="251"/>
    </location>
</feature>
<feature type="compositionally biased region" description="Basic and acidic residues" evidence="1">
    <location>
        <begin position="30"/>
        <end position="58"/>
    </location>
</feature>